<keyword evidence="1" id="KW-0819">tRNA processing</keyword>
<dbReference type="Pfam" id="PF00849">
    <property type="entry name" value="PseudoU_synth_2"/>
    <property type="match status" value="1"/>
</dbReference>
<evidence type="ECO:0000259" key="11">
    <source>
        <dbReference type="Pfam" id="PF00849"/>
    </source>
</evidence>
<comment type="function">
    <text evidence="4">Responsible for synthesis of pseudouridine from uracil-65 in transfer RNAs.</text>
</comment>
<keyword evidence="2" id="KW-0413">Isomerase</keyword>
<evidence type="ECO:0000256" key="1">
    <source>
        <dbReference type="ARBA" id="ARBA00022694"/>
    </source>
</evidence>
<accession>A0A644X977</accession>
<dbReference type="GO" id="GO:0008033">
    <property type="term" value="P:tRNA processing"/>
    <property type="evidence" value="ECO:0007669"/>
    <property type="project" value="UniProtKB-KW"/>
</dbReference>
<dbReference type="EMBL" id="VSSQ01001968">
    <property type="protein sequence ID" value="MPM12408.1"/>
    <property type="molecule type" value="Genomic_DNA"/>
</dbReference>
<dbReference type="GO" id="GO:0000455">
    <property type="term" value="P:enzyme-directed rRNA pseudouridine synthesis"/>
    <property type="evidence" value="ECO:0007669"/>
    <property type="project" value="TreeGrafter"/>
</dbReference>
<name>A0A644X977_9ZZZZ</name>
<dbReference type="EC" id="5.4.99.26" evidence="5"/>
<comment type="caution">
    <text evidence="12">The sequence shown here is derived from an EMBL/GenBank/DDBJ whole genome shotgun (WGS) entry which is preliminary data.</text>
</comment>
<comment type="catalytic activity">
    <reaction evidence="3">
        <text>uridine(65) in tRNA = pseudouridine(65) in tRNA</text>
        <dbReference type="Rhea" id="RHEA:42536"/>
        <dbReference type="Rhea" id="RHEA-COMP:10103"/>
        <dbReference type="Rhea" id="RHEA-COMP:10104"/>
        <dbReference type="ChEBI" id="CHEBI:65314"/>
        <dbReference type="ChEBI" id="CHEBI:65315"/>
        <dbReference type="EC" id="5.4.99.26"/>
    </reaction>
</comment>
<dbReference type="GO" id="GO:0003723">
    <property type="term" value="F:RNA binding"/>
    <property type="evidence" value="ECO:0007669"/>
    <property type="project" value="InterPro"/>
</dbReference>
<dbReference type="InterPro" id="IPR050188">
    <property type="entry name" value="RluA_PseudoU_synthase"/>
</dbReference>
<evidence type="ECO:0000256" key="9">
    <source>
        <dbReference type="ARBA" id="ARBA00043049"/>
    </source>
</evidence>
<evidence type="ECO:0000256" key="4">
    <source>
        <dbReference type="ARBA" id="ARBA00037670"/>
    </source>
</evidence>
<dbReference type="InterPro" id="IPR006224">
    <property type="entry name" value="PsdUridine_synth_RluA-like_CS"/>
</dbReference>
<dbReference type="GO" id="GO:0160149">
    <property type="term" value="F:tRNA pseudouridine(65) synthase activity"/>
    <property type="evidence" value="ECO:0007669"/>
    <property type="project" value="UniProtKB-EC"/>
</dbReference>
<evidence type="ECO:0000256" key="8">
    <source>
        <dbReference type="ARBA" id="ARBA00041975"/>
    </source>
</evidence>
<gene>
    <name evidence="12" type="ORF">SDC9_58761</name>
</gene>
<feature type="region of interest" description="Disordered" evidence="10">
    <location>
        <begin position="57"/>
        <end position="79"/>
    </location>
</feature>
<evidence type="ECO:0000256" key="5">
    <source>
        <dbReference type="ARBA" id="ARBA00038943"/>
    </source>
</evidence>
<evidence type="ECO:0000256" key="6">
    <source>
        <dbReference type="ARBA" id="ARBA00040675"/>
    </source>
</evidence>
<evidence type="ECO:0000256" key="2">
    <source>
        <dbReference type="ARBA" id="ARBA00023235"/>
    </source>
</evidence>
<dbReference type="InterPro" id="IPR006145">
    <property type="entry name" value="PsdUridine_synth_RsuA/RluA"/>
</dbReference>
<feature type="domain" description="Pseudouridine synthase RsuA/RluA-like" evidence="11">
    <location>
        <begin position="229"/>
        <end position="386"/>
    </location>
</feature>
<dbReference type="SUPFAM" id="SSF55120">
    <property type="entry name" value="Pseudouridine synthase"/>
    <property type="match status" value="1"/>
</dbReference>
<protein>
    <recommendedName>
        <fullName evidence="6">tRNA pseudouridine synthase C</fullName>
        <ecNumber evidence="5">5.4.99.26</ecNumber>
    </recommendedName>
    <alternativeName>
        <fullName evidence="8">tRNA pseudouridine(65) synthase</fullName>
    </alternativeName>
    <alternativeName>
        <fullName evidence="9">tRNA pseudouridylate synthase C</fullName>
    </alternativeName>
    <alternativeName>
        <fullName evidence="7">tRNA-uridine isomerase C</fullName>
    </alternativeName>
</protein>
<evidence type="ECO:0000256" key="3">
    <source>
        <dbReference type="ARBA" id="ARBA00036607"/>
    </source>
</evidence>
<evidence type="ECO:0000313" key="12">
    <source>
        <dbReference type="EMBL" id="MPM12408.1"/>
    </source>
</evidence>
<dbReference type="PANTHER" id="PTHR21600">
    <property type="entry name" value="MITOCHONDRIAL RNA PSEUDOURIDINE SYNTHASE"/>
    <property type="match status" value="1"/>
</dbReference>
<dbReference type="InterPro" id="IPR020103">
    <property type="entry name" value="PsdUridine_synth_cat_dom_sf"/>
</dbReference>
<dbReference type="PROSITE" id="PS01129">
    <property type="entry name" value="PSI_RLU"/>
    <property type="match status" value="1"/>
</dbReference>
<dbReference type="Gene3D" id="3.30.2350.10">
    <property type="entry name" value="Pseudouridine synthase"/>
    <property type="match status" value="1"/>
</dbReference>
<dbReference type="AlphaFoldDB" id="A0A644X977"/>
<reference evidence="12" key="1">
    <citation type="submission" date="2019-08" db="EMBL/GenBank/DDBJ databases">
        <authorList>
            <person name="Kucharzyk K."/>
            <person name="Murdoch R.W."/>
            <person name="Higgins S."/>
            <person name="Loffler F."/>
        </authorList>
    </citation>
    <scope>NUCLEOTIDE SEQUENCE</scope>
</reference>
<evidence type="ECO:0000256" key="10">
    <source>
        <dbReference type="SAM" id="MobiDB-lite"/>
    </source>
</evidence>
<proteinExistence type="predicted"/>
<sequence>MGDPGHFRRRLEELQPVEGLEEGSPYCQNTVVFHYHGVSSPHRLADDSGEVLGPHEGVVGPDRRPQNVPGLGGEPGIDVPVEGGEGGGCYRMGMDNAVHVRAVPVDFQVHLRLDAELQPRKEVFPVRGHGPDLAGGDLSLVHPRRGYEDHIAAPEAHVSAGAGGQSHAIQPPHDGGDLFPFRFPADCHEHSPHWSVIILYTTIKKEGKSRMMEEREGTVSIIYRDPWFLAVHKPAGMLVHRSPLDTLETRFALQEARNLAGCRLYLLHRLDRPTSGILLFAADKEGARKGAELFRNDGVDKVYLAVARGWVPEEGIIDHPLADDLGGLRKPDGSGGKIREARTGFRRLACAELPFAVSDHPTTRYSLAEIRPQSGRRRQIRRHFKHIFHPIVGDTTYGEGRHNRFFRERFGCARLMLAAVKLSFRHPFTGERAEIFCPPEESFLSVAGALGWEEAALRNPKSGLR</sequence>
<organism evidence="12">
    <name type="scientific">bioreactor metagenome</name>
    <dbReference type="NCBI Taxonomy" id="1076179"/>
    <lineage>
        <taxon>unclassified sequences</taxon>
        <taxon>metagenomes</taxon>
        <taxon>ecological metagenomes</taxon>
    </lineage>
</organism>
<evidence type="ECO:0000256" key="7">
    <source>
        <dbReference type="ARBA" id="ARBA00041803"/>
    </source>
</evidence>
<dbReference type="PANTHER" id="PTHR21600:SF56">
    <property type="entry name" value="TRNA PSEUDOURIDINE SYNTHASE C"/>
    <property type="match status" value="1"/>
</dbReference>